<proteinExistence type="predicted"/>
<dbReference type="Gene3D" id="3.40.50.150">
    <property type="entry name" value="Vaccinia Virus protein VP39"/>
    <property type="match status" value="1"/>
</dbReference>
<dbReference type="Pfam" id="PF08241">
    <property type="entry name" value="Methyltransf_11"/>
    <property type="match status" value="1"/>
</dbReference>
<dbReference type="AlphaFoldDB" id="A0A6N4V412"/>
<dbReference type="PANTHER" id="PTHR43591:SF24">
    <property type="entry name" value="2-METHOXY-6-POLYPRENYL-1,4-BENZOQUINOL METHYLASE, MITOCHONDRIAL"/>
    <property type="match status" value="1"/>
</dbReference>
<evidence type="ECO:0000313" key="3">
    <source>
        <dbReference type="Proteomes" id="UP000466785"/>
    </source>
</evidence>
<accession>A0A6N4V412</accession>
<dbReference type="GO" id="GO:0008757">
    <property type="term" value="F:S-adenosylmethionine-dependent methyltransferase activity"/>
    <property type="evidence" value="ECO:0007669"/>
    <property type="project" value="InterPro"/>
</dbReference>
<dbReference type="Proteomes" id="UP000466785">
    <property type="component" value="Chromosome"/>
</dbReference>
<keyword evidence="2" id="KW-0489">Methyltransferase</keyword>
<dbReference type="InterPro" id="IPR013216">
    <property type="entry name" value="Methyltransf_11"/>
</dbReference>
<reference evidence="2 3" key="1">
    <citation type="journal article" date="2019" name="Emerg. Microbes Infect.">
        <title>Comprehensive subspecies identification of 175 nontuberculous mycobacteria species based on 7547 genomic profiles.</title>
        <authorList>
            <person name="Matsumoto Y."/>
            <person name="Kinjo T."/>
            <person name="Motooka D."/>
            <person name="Nabeya D."/>
            <person name="Jung N."/>
            <person name="Uechi K."/>
            <person name="Horii T."/>
            <person name="Iida T."/>
            <person name="Fujita J."/>
            <person name="Nakamura S."/>
        </authorList>
    </citation>
    <scope>NUCLEOTIDE SEQUENCE [LARGE SCALE GENOMIC DNA]</scope>
    <source>
        <strain evidence="2 3">JCM 12603</strain>
    </source>
</reference>
<sequence length="246" mass="25349">MDGVTATLPPALAAAQKLLADPPADPDISRGYLDLLGAQISDVPENTGLIQALWASPIGSLLYDNAQTVARRLLTAWQQPTEWLDLPAGGTALDVGCGPGNVTAALGRAVGPEGLALGVDISEPMLARAAAAEAGLNVGFLRADAQRLPLRDASVDAVTSIAMLQLIPDPATAIAEMVRVLRPGRRIAVMVPTAGRAASLIRLLPNGGAHAFGDDELADTFESLGLSSVRAKNTGTIQWVRGVKAA</sequence>
<dbReference type="KEGG" id="mpof:MPOR_06810"/>
<name>A0A6N4V412_9MYCO</name>
<protein>
    <submittedName>
        <fullName evidence="2">Methyltransferase</fullName>
    </submittedName>
</protein>
<dbReference type="InterPro" id="IPR029063">
    <property type="entry name" value="SAM-dependent_MTases_sf"/>
</dbReference>
<evidence type="ECO:0000313" key="2">
    <source>
        <dbReference type="EMBL" id="BBX49655.1"/>
    </source>
</evidence>
<dbReference type="SUPFAM" id="SSF53335">
    <property type="entry name" value="S-adenosyl-L-methionine-dependent methyltransferases"/>
    <property type="match status" value="1"/>
</dbReference>
<evidence type="ECO:0000259" key="1">
    <source>
        <dbReference type="Pfam" id="PF08241"/>
    </source>
</evidence>
<dbReference type="GO" id="GO:0032259">
    <property type="term" value="P:methylation"/>
    <property type="evidence" value="ECO:0007669"/>
    <property type="project" value="UniProtKB-KW"/>
</dbReference>
<organism evidence="2 3">
    <name type="scientific">Mycolicibacterium poriferae</name>
    <dbReference type="NCBI Taxonomy" id="39694"/>
    <lineage>
        <taxon>Bacteria</taxon>
        <taxon>Bacillati</taxon>
        <taxon>Actinomycetota</taxon>
        <taxon>Actinomycetes</taxon>
        <taxon>Mycobacteriales</taxon>
        <taxon>Mycobacteriaceae</taxon>
        <taxon>Mycolicibacterium</taxon>
    </lineage>
</organism>
<feature type="domain" description="Methyltransferase type 11" evidence="1">
    <location>
        <begin position="93"/>
        <end position="187"/>
    </location>
</feature>
<keyword evidence="2" id="KW-0808">Transferase</keyword>
<dbReference type="EMBL" id="AP022570">
    <property type="protein sequence ID" value="BBX49655.1"/>
    <property type="molecule type" value="Genomic_DNA"/>
</dbReference>
<dbReference type="PANTHER" id="PTHR43591">
    <property type="entry name" value="METHYLTRANSFERASE"/>
    <property type="match status" value="1"/>
</dbReference>
<keyword evidence="3" id="KW-1185">Reference proteome</keyword>
<gene>
    <name evidence="2" type="ORF">MPOR_06810</name>
</gene>
<dbReference type="CDD" id="cd02440">
    <property type="entry name" value="AdoMet_MTases"/>
    <property type="match status" value="1"/>
</dbReference>